<dbReference type="CDD" id="cd16030">
    <property type="entry name" value="iduronate-2-sulfatase"/>
    <property type="match status" value="1"/>
</dbReference>
<reference evidence="9" key="1">
    <citation type="submission" date="2016-03" db="EMBL/GenBank/DDBJ databases">
        <authorList>
            <person name="Ploux O."/>
        </authorList>
    </citation>
    <scope>NUCLEOTIDE SEQUENCE</scope>
    <source>
        <strain evidence="9">UC10</strain>
    </source>
</reference>
<dbReference type="KEGG" id="sphu:SPPYR_0445"/>
<dbReference type="Pfam" id="PF00884">
    <property type="entry name" value="Sulfatase"/>
    <property type="match status" value="1"/>
</dbReference>
<dbReference type="InterPro" id="IPR006311">
    <property type="entry name" value="TAT_signal"/>
</dbReference>
<feature type="signal peptide" evidence="7">
    <location>
        <begin position="1"/>
        <end position="26"/>
    </location>
</feature>
<comment type="similarity">
    <text evidence="2">Belongs to the sulfatase family.</text>
</comment>
<dbReference type="EMBL" id="LT598653">
    <property type="protein sequence ID" value="SBV31565.1"/>
    <property type="molecule type" value="Genomic_DNA"/>
</dbReference>
<dbReference type="GO" id="GO:0005737">
    <property type="term" value="C:cytoplasm"/>
    <property type="evidence" value="ECO:0007669"/>
    <property type="project" value="TreeGrafter"/>
</dbReference>
<dbReference type="GO" id="GO:0004423">
    <property type="term" value="F:iduronate-2-sulfatase activity"/>
    <property type="evidence" value="ECO:0007669"/>
    <property type="project" value="InterPro"/>
</dbReference>
<dbReference type="PANTHER" id="PTHR45953">
    <property type="entry name" value="IDURONATE 2-SULFATASE"/>
    <property type="match status" value="1"/>
</dbReference>
<evidence type="ECO:0000313" key="9">
    <source>
        <dbReference type="EMBL" id="SBV31565.1"/>
    </source>
</evidence>
<dbReference type="PROSITE" id="PS51257">
    <property type="entry name" value="PROKAR_LIPOPROTEIN"/>
    <property type="match status" value="1"/>
</dbReference>
<sequence length="523" mass="57538">MNMPRTAHWTRRALLALLITATSACSQTPAPRAAAAPAPAPVTAQRPNVLLILIDDLKPALGTYGDRTAITPNMDRLAARGVRFDLAYANQAVCAPSRINLMSGARSTSSGIYNFGMNLRDYMPDAVTLPQYFMRAGYHTESMGKVYHIGHGTVGDTAGWSVPHHKEKVIEYVDPASTGGKPTQEEALFEEIPVPEGNPFAYARTLARGAAWEMPDVADDAYADGRTAKRAEERLKALKNSKQPFFLAVGFARPHLPFSVPKRYWDMYDPAKLPMPEFEQLPAGAPAYTDKQGGEINAYREPPRNVRGDQFPPELKRRLLHGYYAGVSYVDAQIGKVLDALEREGLADNTVVVLWGDHGYHLGDHGIWTKHTNMEQATHIPLIFAGPGIVKGRSTDQLAETVDIYPTLAALAALPAPTGPQPIDGTSLAPVLHDPAARVRDYAYHAYPRPGRLGQAIRTDRYRLVRWTQEKTGARDYELYDLVADPQETRNQANALPRVRAELDAILDSQPAAQPINGKPRKN</sequence>
<dbReference type="InterPro" id="IPR000917">
    <property type="entry name" value="Sulfatase_N"/>
</dbReference>
<dbReference type="GO" id="GO:0046872">
    <property type="term" value="F:metal ion binding"/>
    <property type="evidence" value="ECO:0007669"/>
    <property type="project" value="UniProtKB-KW"/>
</dbReference>
<evidence type="ECO:0000256" key="6">
    <source>
        <dbReference type="ARBA" id="ARBA00022837"/>
    </source>
</evidence>
<feature type="domain" description="Sulfatase N-terminal" evidence="8">
    <location>
        <begin position="47"/>
        <end position="412"/>
    </location>
</feature>
<keyword evidence="4 7" id="KW-0732">Signal</keyword>
<keyword evidence="6" id="KW-0106">Calcium</keyword>
<keyword evidence="3" id="KW-0479">Metal-binding</keyword>
<comment type="cofactor">
    <cofactor evidence="1">
        <name>Ca(2+)</name>
        <dbReference type="ChEBI" id="CHEBI:29108"/>
    </cofactor>
</comment>
<organism evidence="9">
    <name type="scientific">uncultured Sphingopyxis sp</name>
    <dbReference type="NCBI Taxonomy" id="310581"/>
    <lineage>
        <taxon>Bacteria</taxon>
        <taxon>Pseudomonadati</taxon>
        <taxon>Pseudomonadota</taxon>
        <taxon>Alphaproteobacteria</taxon>
        <taxon>Sphingomonadales</taxon>
        <taxon>Sphingomonadaceae</taxon>
        <taxon>Sphingopyxis</taxon>
        <taxon>environmental samples</taxon>
    </lineage>
</organism>
<accession>A0A1Y5PSG7</accession>
<dbReference type="InterPro" id="IPR035874">
    <property type="entry name" value="IDS"/>
</dbReference>
<keyword evidence="5" id="KW-0378">Hydrolase</keyword>
<evidence type="ECO:0000256" key="3">
    <source>
        <dbReference type="ARBA" id="ARBA00022723"/>
    </source>
</evidence>
<dbReference type="AlphaFoldDB" id="A0A1Y5PSG7"/>
<dbReference type="PROSITE" id="PS51318">
    <property type="entry name" value="TAT"/>
    <property type="match status" value="1"/>
</dbReference>
<dbReference type="InterPro" id="IPR017850">
    <property type="entry name" value="Alkaline_phosphatase_core_sf"/>
</dbReference>
<gene>
    <name evidence="9" type="ORF">SPPYR_0445</name>
</gene>
<dbReference type="SUPFAM" id="SSF53649">
    <property type="entry name" value="Alkaline phosphatase-like"/>
    <property type="match status" value="1"/>
</dbReference>
<evidence type="ECO:0000256" key="5">
    <source>
        <dbReference type="ARBA" id="ARBA00022801"/>
    </source>
</evidence>
<evidence type="ECO:0000256" key="2">
    <source>
        <dbReference type="ARBA" id="ARBA00008779"/>
    </source>
</evidence>
<proteinExistence type="inferred from homology"/>
<protein>
    <submittedName>
        <fullName evidence="9">Arylsulfatase A family protein</fullName>
    </submittedName>
</protein>
<evidence type="ECO:0000259" key="8">
    <source>
        <dbReference type="Pfam" id="PF00884"/>
    </source>
</evidence>
<evidence type="ECO:0000256" key="7">
    <source>
        <dbReference type="SAM" id="SignalP"/>
    </source>
</evidence>
<name>A0A1Y5PSG7_9SPHN</name>
<dbReference type="Gene3D" id="3.40.720.10">
    <property type="entry name" value="Alkaline Phosphatase, subunit A"/>
    <property type="match status" value="1"/>
</dbReference>
<evidence type="ECO:0000256" key="4">
    <source>
        <dbReference type="ARBA" id="ARBA00022729"/>
    </source>
</evidence>
<feature type="chain" id="PRO_5012102243" evidence="7">
    <location>
        <begin position="27"/>
        <end position="523"/>
    </location>
</feature>
<dbReference type="PANTHER" id="PTHR45953:SF1">
    <property type="entry name" value="IDURONATE 2-SULFATASE"/>
    <property type="match status" value="1"/>
</dbReference>
<evidence type="ECO:0000256" key="1">
    <source>
        <dbReference type="ARBA" id="ARBA00001913"/>
    </source>
</evidence>